<evidence type="ECO:0000313" key="3">
    <source>
        <dbReference type="EMBL" id="EOA28888.1"/>
    </source>
</evidence>
<dbReference type="InterPro" id="IPR013187">
    <property type="entry name" value="F-box-assoc_dom_typ3"/>
</dbReference>
<sequence>MSDSTNEAVMESASSASSPIKRRKISDGTKLPMDMIMEILKRVPVETLGYWCVSKPLASIIRNRHFKKLFLAHSSSRPGRFFVSFGCKDGCHLLSSPLPNQTHPGEEGDTLSVAATYHMKLPSRLRKPKASWIHGLICYESFQHLRSTLKVYNSTTRRSTTLPDFDEPRSIITHMLGYDPVDGVYKVLRMSSRNDEMAPQVPKRIFEVLTLGDDHSTWKMIQECPCYMPFDSHICIDGVLYYYACVVDQGLEKEAALVSFDLRSEKFGLIRESLDCPLEKKKNLGVLWVLEDAVTHEWVKKVFVFPSLWKSVISFYSFQISVTDAGEFLLAPRALRTRPYYVLCYDPKRESMRKVFIEGVPEHIYTSSCLRRRERGFISLYHLFSTQLESLMFL</sequence>
<accession>R0HXU4</accession>
<evidence type="ECO:0000256" key="1">
    <source>
        <dbReference type="SAM" id="MobiDB-lite"/>
    </source>
</evidence>
<keyword evidence="4" id="KW-1185">Reference proteome</keyword>
<dbReference type="InterPro" id="IPR017451">
    <property type="entry name" value="F-box-assoc_interact_dom"/>
</dbReference>
<evidence type="ECO:0000313" key="4">
    <source>
        <dbReference type="Proteomes" id="UP000029121"/>
    </source>
</evidence>
<proteinExistence type="predicted"/>
<dbReference type="AlphaFoldDB" id="R0HXU4"/>
<dbReference type="Proteomes" id="UP000029121">
    <property type="component" value="Unassembled WGS sequence"/>
</dbReference>
<feature type="domain" description="F-box associated beta-propeller type 3" evidence="2">
    <location>
        <begin position="85"/>
        <end position="276"/>
    </location>
</feature>
<reference evidence="4" key="1">
    <citation type="journal article" date="2013" name="Nat. Genet.">
        <title>The Capsella rubella genome and the genomic consequences of rapid mating system evolution.</title>
        <authorList>
            <person name="Slotte T."/>
            <person name="Hazzouri K.M."/>
            <person name="Agren J.A."/>
            <person name="Koenig D."/>
            <person name="Maumus F."/>
            <person name="Guo Y.L."/>
            <person name="Steige K."/>
            <person name="Platts A.E."/>
            <person name="Escobar J.S."/>
            <person name="Newman L.K."/>
            <person name="Wang W."/>
            <person name="Mandakova T."/>
            <person name="Vello E."/>
            <person name="Smith L.M."/>
            <person name="Henz S.R."/>
            <person name="Steffen J."/>
            <person name="Takuno S."/>
            <person name="Brandvain Y."/>
            <person name="Coop G."/>
            <person name="Andolfatto P."/>
            <person name="Hu T.T."/>
            <person name="Blanchette M."/>
            <person name="Clark R.M."/>
            <person name="Quesneville H."/>
            <person name="Nordborg M."/>
            <person name="Gaut B.S."/>
            <person name="Lysak M.A."/>
            <person name="Jenkins J."/>
            <person name="Grimwood J."/>
            <person name="Chapman J."/>
            <person name="Prochnik S."/>
            <person name="Shu S."/>
            <person name="Rokhsar D."/>
            <person name="Schmutz J."/>
            <person name="Weigel D."/>
            <person name="Wright S.I."/>
        </authorList>
    </citation>
    <scope>NUCLEOTIDE SEQUENCE [LARGE SCALE GENOMIC DNA]</scope>
    <source>
        <strain evidence="4">cv. Monte Gargano</strain>
    </source>
</reference>
<gene>
    <name evidence="3" type="ORF">CARUB_v10025133mg</name>
</gene>
<feature type="region of interest" description="Disordered" evidence="1">
    <location>
        <begin position="1"/>
        <end position="24"/>
    </location>
</feature>
<dbReference type="SUPFAM" id="SSF81383">
    <property type="entry name" value="F-box domain"/>
    <property type="match status" value="1"/>
</dbReference>
<dbReference type="EMBL" id="KB870808">
    <property type="protein sequence ID" value="EOA28888.1"/>
    <property type="molecule type" value="Genomic_DNA"/>
</dbReference>
<dbReference type="PANTHER" id="PTHR31111:SF106">
    <property type="entry name" value="F-BOX ASSOCIATED UBIQUITINATION EFFECTOR FAMILY PROTEIN"/>
    <property type="match status" value="1"/>
</dbReference>
<evidence type="ECO:0000259" key="2">
    <source>
        <dbReference type="Pfam" id="PF08268"/>
    </source>
</evidence>
<feature type="domain" description="F-box associated beta-propeller type 3" evidence="2">
    <location>
        <begin position="280"/>
        <end position="366"/>
    </location>
</feature>
<name>R0HXU4_9BRAS</name>
<dbReference type="Pfam" id="PF08268">
    <property type="entry name" value="FBA_3"/>
    <property type="match status" value="2"/>
</dbReference>
<dbReference type="PANTHER" id="PTHR31111">
    <property type="entry name" value="BNAA05G37150D PROTEIN-RELATED"/>
    <property type="match status" value="1"/>
</dbReference>
<dbReference type="InterPro" id="IPR036047">
    <property type="entry name" value="F-box-like_dom_sf"/>
</dbReference>
<organism evidence="3 4">
    <name type="scientific">Capsella rubella</name>
    <dbReference type="NCBI Taxonomy" id="81985"/>
    <lineage>
        <taxon>Eukaryota</taxon>
        <taxon>Viridiplantae</taxon>
        <taxon>Streptophyta</taxon>
        <taxon>Embryophyta</taxon>
        <taxon>Tracheophyta</taxon>
        <taxon>Spermatophyta</taxon>
        <taxon>Magnoliopsida</taxon>
        <taxon>eudicotyledons</taxon>
        <taxon>Gunneridae</taxon>
        <taxon>Pentapetalae</taxon>
        <taxon>rosids</taxon>
        <taxon>malvids</taxon>
        <taxon>Brassicales</taxon>
        <taxon>Brassicaceae</taxon>
        <taxon>Camelineae</taxon>
        <taxon>Capsella</taxon>
    </lineage>
</organism>
<protein>
    <recommendedName>
        <fullName evidence="2">F-box associated beta-propeller type 3 domain-containing protein</fullName>
    </recommendedName>
</protein>
<dbReference type="NCBIfam" id="TIGR01640">
    <property type="entry name" value="F_box_assoc_1"/>
    <property type="match status" value="1"/>
</dbReference>